<gene>
    <name evidence="2" type="ORF">ACFYXI_07165</name>
</gene>
<dbReference type="Proteomes" id="UP001602013">
    <property type="component" value="Unassembled WGS sequence"/>
</dbReference>
<organism evidence="2 3">
    <name type="scientific">Microtetraspora malaysiensis</name>
    <dbReference type="NCBI Taxonomy" id="161358"/>
    <lineage>
        <taxon>Bacteria</taxon>
        <taxon>Bacillati</taxon>
        <taxon>Actinomycetota</taxon>
        <taxon>Actinomycetes</taxon>
        <taxon>Streptosporangiales</taxon>
        <taxon>Streptosporangiaceae</taxon>
        <taxon>Microtetraspora</taxon>
    </lineage>
</organism>
<accession>A0ABW6SMI8</accession>
<feature type="transmembrane region" description="Helical" evidence="1">
    <location>
        <begin position="91"/>
        <end position="115"/>
    </location>
</feature>
<keyword evidence="1" id="KW-0472">Membrane</keyword>
<evidence type="ECO:0000313" key="3">
    <source>
        <dbReference type="Proteomes" id="UP001602013"/>
    </source>
</evidence>
<keyword evidence="1" id="KW-1133">Transmembrane helix</keyword>
<evidence type="ECO:0000313" key="2">
    <source>
        <dbReference type="EMBL" id="MFF3665357.1"/>
    </source>
</evidence>
<keyword evidence="1" id="KW-0812">Transmembrane</keyword>
<feature type="transmembrane region" description="Helical" evidence="1">
    <location>
        <begin position="201"/>
        <end position="218"/>
    </location>
</feature>
<comment type="caution">
    <text evidence="2">The sequence shown here is derived from an EMBL/GenBank/DDBJ whole genome shotgun (WGS) entry which is preliminary data.</text>
</comment>
<dbReference type="EMBL" id="JBIASD010000004">
    <property type="protein sequence ID" value="MFF3665357.1"/>
    <property type="molecule type" value="Genomic_DNA"/>
</dbReference>
<sequence length="492" mass="51795">MTRALFLAEVRRLARSPIPWAAAALCLGLRLAATWELLPDMSVEPVGTSGALLLLAAAMMLSAHLATSRDVRGGMGETLAAVPGRAARRTAAALAASVTVGTGLASAVMAAYLLARQAMGPVAGVLDPFEAIGGVLAVPFAAALGVLLGRWAPRPVAVPLTVFLIGAFTWLNGQQSGYGGWFLPVVLFHQPDWPPRPSAEHVVYLVAAVALFAALALLRHGRTWPRLAAAGAAAAVAVTTGTAATAAAPGGEMNTAQLKGPEASFALMGAQVRERFFGPGARRCEKHGPVTYCAYRDYAAWIPEWVSAVDPVMRALPPAERGRFPTVGQLTDSWWHVDGDEELSAARFTFMVWGRAGAEDAYRGVLASQVVRSVTALLPQGRAGCDARGQSRAVIGLWLLGQAVPPAPPRDRQVQIGSSVFAEERSPLGAIRYGAAELGYARRLLAAPDAKQRIWAHWDTLVKPGTTVEQALPLLGLRPEFAAEPPVGQPCS</sequence>
<feature type="transmembrane region" description="Helical" evidence="1">
    <location>
        <begin position="131"/>
        <end position="149"/>
    </location>
</feature>
<evidence type="ECO:0000256" key="1">
    <source>
        <dbReference type="SAM" id="Phobius"/>
    </source>
</evidence>
<reference evidence="2 3" key="1">
    <citation type="submission" date="2024-10" db="EMBL/GenBank/DDBJ databases">
        <title>The Natural Products Discovery Center: Release of the First 8490 Sequenced Strains for Exploring Actinobacteria Biosynthetic Diversity.</title>
        <authorList>
            <person name="Kalkreuter E."/>
            <person name="Kautsar S.A."/>
            <person name="Yang D."/>
            <person name="Bader C.D."/>
            <person name="Teijaro C.N."/>
            <person name="Fluegel L."/>
            <person name="Davis C.M."/>
            <person name="Simpson J.R."/>
            <person name="Lauterbach L."/>
            <person name="Steele A.D."/>
            <person name="Gui C."/>
            <person name="Meng S."/>
            <person name="Li G."/>
            <person name="Viehrig K."/>
            <person name="Ye F."/>
            <person name="Su P."/>
            <person name="Kiefer A.F."/>
            <person name="Nichols A."/>
            <person name="Cepeda A.J."/>
            <person name="Yan W."/>
            <person name="Fan B."/>
            <person name="Jiang Y."/>
            <person name="Adhikari A."/>
            <person name="Zheng C.-J."/>
            <person name="Schuster L."/>
            <person name="Cowan T.M."/>
            <person name="Smanski M.J."/>
            <person name="Chevrette M.G."/>
            <person name="De Carvalho L.P.S."/>
            <person name="Shen B."/>
        </authorList>
    </citation>
    <scope>NUCLEOTIDE SEQUENCE [LARGE SCALE GENOMIC DNA]</scope>
    <source>
        <strain evidence="2 3">NPDC002173</strain>
    </source>
</reference>
<proteinExistence type="predicted"/>
<keyword evidence="3" id="KW-1185">Reference proteome</keyword>
<feature type="transmembrane region" description="Helical" evidence="1">
    <location>
        <begin position="48"/>
        <end position="66"/>
    </location>
</feature>
<protein>
    <recommendedName>
        <fullName evidence="4">ABC transporter permease</fullName>
    </recommendedName>
</protein>
<feature type="transmembrane region" description="Helical" evidence="1">
    <location>
        <begin position="156"/>
        <end position="173"/>
    </location>
</feature>
<evidence type="ECO:0008006" key="4">
    <source>
        <dbReference type="Google" id="ProtNLM"/>
    </source>
</evidence>
<name>A0ABW6SMI8_9ACTN</name>
<dbReference type="RefSeq" id="WP_387409353.1">
    <property type="nucleotide sequence ID" value="NZ_JBIASD010000004.1"/>
</dbReference>